<dbReference type="PANTHER" id="PTHR30309:SF0">
    <property type="entry name" value="GLYCEROL-3-PHOSPHATE ACYLTRANSFERASE-RELATED"/>
    <property type="match status" value="1"/>
</dbReference>
<keyword evidence="6 10" id="KW-0443">Lipid metabolism</keyword>
<evidence type="ECO:0000256" key="10">
    <source>
        <dbReference type="HAMAP-Rule" id="MF_01043"/>
    </source>
</evidence>
<dbReference type="RefSeq" id="WP_128949465.1">
    <property type="nucleotide sequence ID" value="NZ_CP030053.1"/>
</dbReference>
<dbReference type="HAMAP" id="MF_01043">
    <property type="entry name" value="PlsY"/>
    <property type="match status" value="1"/>
</dbReference>
<comment type="subunit">
    <text evidence="10">Probably interacts with PlsX.</text>
</comment>
<dbReference type="Proteomes" id="UP000288972">
    <property type="component" value="Chromosome"/>
</dbReference>
<dbReference type="GO" id="GO:0008654">
    <property type="term" value="P:phospholipid biosynthetic process"/>
    <property type="evidence" value="ECO:0007669"/>
    <property type="project" value="UniProtKB-UniRule"/>
</dbReference>
<keyword evidence="4 10" id="KW-0812">Transmembrane</keyword>
<evidence type="ECO:0000256" key="9">
    <source>
        <dbReference type="ARBA" id="ARBA00023264"/>
    </source>
</evidence>
<evidence type="ECO:0000256" key="1">
    <source>
        <dbReference type="ARBA" id="ARBA00022475"/>
    </source>
</evidence>
<reference evidence="12 14" key="2">
    <citation type="submission" date="2018-10" db="EMBL/GenBank/DDBJ databases">
        <title>Bradyrhizobium sp. nov., effective nodules isolated from peanut in China.</title>
        <authorList>
            <person name="Li Y."/>
        </authorList>
    </citation>
    <scope>NUCLEOTIDE SEQUENCE [LARGE SCALE GENOMIC DNA]</scope>
    <source>
        <strain evidence="12 14">CCBAU 53426</strain>
    </source>
</reference>
<reference evidence="11 13" key="1">
    <citation type="submission" date="2018-06" db="EMBL/GenBank/DDBJ databases">
        <title>Comparative genomics of rhizobia nodulating Arachis hypogaea in China.</title>
        <authorList>
            <person name="Li Y."/>
        </authorList>
    </citation>
    <scope>NUCLEOTIDE SEQUENCE [LARGE SCALE GENOMIC DNA]</scope>
    <source>
        <strain evidence="11 13">CCBAU 51670</strain>
    </source>
</reference>
<evidence type="ECO:0000256" key="6">
    <source>
        <dbReference type="ARBA" id="ARBA00023098"/>
    </source>
</evidence>
<dbReference type="GO" id="GO:0005886">
    <property type="term" value="C:plasma membrane"/>
    <property type="evidence" value="ECO:0007669"/>
    <property type="project" value="UniProtKB-SubCell"/>
</dbReference>
<evidence type="ECO:0000256" key="3">
    <source>
        <dbReference type="ARBA" id="ARBA00022679"/>
    </source>
</evidence>
<dbReference type="NCBIfam" id="TIGR00023">
    <property type="entry name" value="glycerol-3-phosphate 1-O-acyltransferase PlsY"/>
    <property type="match status" value="1"/>
</dbReference>
<evidence type="ECO:0000313" key="13">
    <source>
        <dbReference type="Proteomes" id="UP000288972"/>
    </source>
</evidence>
<keyword evidence="9 10" id="KW-1208">Phospholipid metabolism</keyword>
<keyword evidence="3 10" id="KW-0808">Transferase</keyword>
<evidence type="ECO:0000313" key="11">
    <source>
        <dbReference type="EMBL" id="QAU44684.1"/>
    </source>
</evidence>
<dbReference type="Pfam" id="PF02660">
    <property type="entry name" value="G3P_acyltransf"/>
    <property type="match status" value="1"/>
</dbReference>
<dbReference type="InterPro" id="IPR003811">
    <property type="entry name" value="G3P_acylTferase_PlsY"/>
</dbReference>
<organism evidence="11 13">
    <name type="scientific">Bradyrhizobium guangzhouense</name>
    <dbReference type="NCBI Taxonomy" id="1325095"/>
    <lineage>
        <taxon>Bacteria</taxon>
        <taxon>Pseudomonadati</taxon>
        <taxon>Pseudomonadota</taxon>
        <taxon>Alphaproteobacteria</taxon>
        <taxon>Hyphomicrobiales</taxon>
        <taxon>Nitrobacteraceae</taxon>
        <taxon>Bradyrhizobium</taxon>
    </lineage>
</organism>
<evidence type="ECO:0000256" key="8">
    <source>
        <dbReference type="ARBA" id="ARBA00023209"/>
    </source>
</evidence>
<dbReference type="KEGG" id="bgz:XH91_04495"/>
<name>A0AAE5WX16_9BRAD</name>
<feature type="transmembrane region" description="Helical" evidence="10">
    <location>
        <begin position="55"/>
        <end position="78"/>
    </location>
</feature>
<dbReference type="EC" id="2.3.1.275" evidence="10"/>
<keyword evidence="5 10" id="KW-1133">Transmembrane helix</keyword>
<comment type="catalytic activity">
    <reaction evidence="10">
        <text>an acyl phosphate + sn-glycerol 3-phosphate = a 1-acyl-sn-glycero-3-phosphate + phosphate</text>
        <dbReference type="Rhea" id="RHEA:34075"/>
        <dbReference type="ChEBI" id="CHEBI:43474"/>
        <dbReference type="ChEBI" id="CHEBI:57597"/>
        <dbReference type="ChEBI" id="CHEBI:57970"/>
        <dbReference type="ChEBI" id="CHEBI:59918"/>
        <dbReference type="EC" id="2.3.1.275"/>
    </reaction>
</comment>
<comment type="function">
    <text evidence="10">Catalyzes the transfer of an acyl group from acyl-phosphate (acyl-PO(4)) to glycerol-3-phosphate (G3P) to form lysophosphatidic acid (LPA). This enzyme utilizes acyl-phosphate as fatty acyl donor, but not acyl-CoA or acyl-ACP.</text>
</comment>
<keyword evidence="1 10" id="KW-1003">Cell membrane</keyword>
<feature type="transmembrane region" description="Helical" evidence="10">
    <location>
        <begin position="98"/>
        <end position="120"/>
    </location>
</feature>
<feature type="transmembrane region" description="Helical" evidence="10">
    <location>
        <begin position="160"/>
        <end position="179"/>
    </location>
</feature>
<feature type="transmembrane region" description="Helical" evidence="10">
    <location>
        <begin position="12"/>
        <end position="35"/>
    </location>
</feature>
<evidence type="ECO:0000256" key="4">
    <source>
        <dbReference type="ARBA" id="ARBA00022692"/>
    </source>
</evidence>
<proteinExistence type="inferred from homology"/>
<accession>A0AAE5WX16</accession>
<evidence type="ECO:0000256" key="5">
    <source>
        <dbReference type="ARBA" id="ARBA00022989"/>
    </source>
</evidence>
<keyword evidence="12" id="KW-0012">Acyltransferase</keyword>
<comment type="similarity">
    <text evidence="10">Belongs to the PlsY family.</text>
</comment>
<dbReference type="EMBL" id="CP030053">
    <property type="protein sequence ID" value="QAU44684.1"/>
    <property type="molecule type" value="Genomic_DNA"/>
</dbReference>
<gene>
    <name evidence="10" type="primary">plsY</name>
    <name evidence="12" type="ORF">EAS56_27615</name>
    <name evidence="11" type="ORF">XH91_04495</name>
</gene>
<evidence type="ECO:0000313" key="12">
    <source>
        <dbReference type="EMBL" id="RXH08923.1"/>
    </source>
</evidence>
<comment type="pathway">
    <text evidence="10">Lipid metabolism; phospholipid metabolism.</text>
</comment>
<feature type="transmembrane region" description="Helical" evidence="10">
    <location>
        <begin position="132"/>
        <end position="154"/>
    </location>
</feature>
<protein>
    <recommendedName>
        <fullName evidence="10">Glycerol-3-phosphate acyltransferase</fullName>
    </recommendedName>
    <alternativeName>
        <fullName evidence="10">Acyl-PO4 G3P acyltransferase</fullName>
    </alternativeName>
    <alternativeName>
        <fullName evidence="10">Acyl-phosphate--glycerol-3-phosphate acyltransferase</fullName>
    </alternativeName>
    <alternativeName>
        <fullName evidence="10">G3P acyltransferase</fullName>
        <shortName evidence="10">GPAT</shortName>
        <ecNumber evidence="10">2.3.1.275</ecNumber>
    </alternativeName>
    <alternativeName>
        <fullName evidence="10">Lysophosphatidic acid synthase</fullName>
        <shortName evidence="10">LPA synthase</shortName>
    </alternativeName>
</protein>
<keyword evidence="7 10" id="KW-0472">Membrane</keyword>
<evidence type="ECO:0000256" key="2">
    <source>
        <dbReference type="ARBA" id="ARBA00022516"/>
    </source>
</evidence>
<dbReference type="AlphaFoldDB" id="A0AAE5WX16"/>
<keyword evidence="8 10" id="KW-0594">Phospholipid biosynthesis</keyword>
<dbReference type="Proteomes" id="UP000290401">
    <property type="component" value="Unassembled WGS sequence"/>
</dbReference>
<dbReference type="SMART" id="SM01207">
    <property type="entry name" value="G3P_acyltransf"/>
    <property type="match status" value="1"/>
</dbReference>
<comment type="subcellular location">
    <subcellularLocation>
        <location evidence="10">Cell membrane</location>
        <topology evidence="10">Multi-pass membrane protein</topology>
    </subcellularLocation>
</comment>
<keyword evidence="2 10" id="KW-0444">Lipid biosynthesis</keyword>
<sequence length="228" mass="23750">MAFWIASAAGLVIAYLLGSIPTGYLAGQLLGGIDIREHGSRSTGATNVLRTLGKWPALAVLVIDVLKGVAAILVGRWFCPWLYGVLSPSAPTAADLQAWAPWGVSLAGIAALLGHGRSIWLNFTGGKSAATGLGVALAMSWPVGLGIAAVFGIVLAMFRIVSLSSMLAAVTAIILVCSLPHPLPYRLLVIAGSLYVIVRHRANIQRLLAGTEPRLGQSSPEVQARAQV</sequence>
<keyword evidence="14" id="KW-1185">Reference proteome</keyword>
<dbReference type="PANTHER" id="PTHR30309">
    <property type="entry name" value="INNER MEMBRANE PROTEIN YGIH"/>
    <property type="match status" value="1"/>
</dbReference>
<evidence type="ECO:0000313" key="14">
    <source>
        <dbReference type="Proteomes" id="UP000290401"/>
    </source>
</evidence>
<evidence type="ECO:0000256" key="7">
    <source>
        <dbReference type="ARBA" id="ARBA00023136"/>
    </source>
</evidence>
<dbReference type="GO" id="GO:0043772">
    <property type="term" value="F:acyl-phosphate glycerol-3-phosphate acyltransferase activity"/>
    <property type="evidence" value="ECO:0007669"/>
    <property type="project" value="UniProtKB-UniRule"/>
</dbReference>
<dbReference type="EMBL" id="RDQZ01000028">
    <property type="protein sequence ID" value="RXH08923.1"/>
    <property type="molecule type" value="Genomic_DNA"/>
</dbReference>